<dbReference type="PANTHER" id="PTHR14526:SF2">
    <property type="entry name" value="AURORA KINASE A AND NINEIN-INTERACTING PROTEIN"/>
    <property type="match status" value="1"/>
</dbReference>
<dbReference type="GO" id="GO:0007051">
    <property type="term" value="P:spindle organization"/>
    <property type="evidence" value="ECO:0007669"/>
    <property type="project" value="TreeGrafter"/>
</dbReference>
<feature type="region of interest" description="Disordered" evidence="1">
    <location>
        <begin position="232"/>
        <end position="270"/>
    </location>
</feature>
<reference evidence="2 3" key="1">
    <citation type="submission" date="2019-04" db="EMBL/GenBank/DDBJ databases">
        <title>The sequence and de novo assembly of Takifugu bimaculatus genome using PacBio and Hi-C technologies.</title>
        <authorList>
            <person name="Xu P."/>
            <person name="Liu B."/>
            <person name="Zhou Z."/>
        </authorList>
    </citation>
    <scope>NUCLEOTIDE SEQUENCE [LARGE SCALE GENOMIC DNA]</scope>
    <source>
        <strain evidence="2">TB-2018</strain>
        <tissue evidence="2">Muscle</tissue>
    </source>
</reference>
<dbReference type="EMBL" id="SWLE01000013">
    <property type="protein sequence ID" value="TNM92764.1"/>
    <property type="molecule type" value="Genomic_DNA"/>
</dbReference>
<feature type="region of interest" description="Disordered" evidence="1">
    <location>
        <begin position="95"/>
        <end position="116"/>
    </location>
</feature>
<accession>A0A4Z2BKC1</accession>
<dbReference type="InterPro" id="IPR029286">
    <property type="entry name" value="AUNIP"/>
</dbReference>
<evidence type="ECO:0008006" key="4">
    <source>
        <dbReference type="Google" id="ProtNLM"/>
    </source>
</evidence>
<dbReference type="Pfam" id="PF15334">
    <property type="entry name" value="AIB"/>
    <property type="match status" value="1"/>
</dbReference>
<evidence type="ECO:0000313" key="3">
    <source>
        <dbReference type="Proteomes" id="UP000516260"/>
    </source>
</evidence>
<feature type="compositionally biased region" description="Polar residues" evidence="1">
    <location>
        <begin position="260"/>
        <end position="270"/>
    </location>
</feature>
<dbReference type="GO" id="GO:0000922">
    <property type="term" value="C:spindle pole"/>
    <property type="evidence" value="ECO:0007669"/>
    <property type="project" value="TreeGrafter"/>
</dbReference>
<proteinExistence type="predicted"/>
<sequence>MKTSKPTQKKSDQEKCGVWLDAAELKGKAKQKRLARPISKLLNPFLGGGGYNVAVALNFTQTKLEMPKTRQSSISSYFSPQHKVVKKISTSEEAVTPPASVSNAHSPATRGTKRSREIDLEAKNCDPAWLHTLEGKSVDEAEVWQEQTGNAQNKNNDRHLKMIQSPQSKQRVSINSLLLDEKEPPLRAWSQDPLFTFSECSQGESYLKEQNNITEKDLSPSEAWGAHLDGVATTSTQKSLKHSQPSPLDDDKENMFAPFSSPNKHSTYSSNRKFAPTPYIPVHPQETVDSQFTWTKPRSSPIKRTHLSCKVMDEDSLAMLFTQDSEGFRVMAHRSTQERSPLKDQSNINPGMSRMSSCKSLLEEEEMLFTQDSQGNLVIKH</sequence>
<evidence type="ECO:0000313" key="2">
    <source>
        <dbReference type="EMBL" id="TNM92764.1"/>
    </source>
</evidence>
<feature type="compositionally biased region" description="Polar residues" evidence="1">
    <location>
        <begin position="232"/>
        <end position="246"/>
    </location>
</feature>
<gene>
    <name evidence="2" type="ORF">fugu_018166</name>
</gene>
<dbReference type="PANTHER" id="PTHR14526">
    <property type="entry name" value="AURORA KINASE A AND NINEIN-INTERACTING PROTEIN"/>
    <property type="match status" value="1"/>
</dbReference>
<dbReference type="Proteomes" id="UP000516260">
    <property type="component" value="Chromosome 20"/>
</dbReference>
<keyword evidence="3" id="KW-1185">Reference proteome</keyword>
<organism evidence="2 3">
    <name type="scientific">Takifugu bimaculatus</name>
    <dbReference type="NCBI Taxonomy" id="433685"/>
    <lineage>
        <taxon>Eukaryota</taxon>
        <taxon>Metazoa</taxon>
        <taxon>Chordata</taxon>
        <taxon>Craniata</taxon>
        <taxon>Vertebrata</taxon>
        <taxon>Euteleostomi</taxon>
        <taxon>Actinopterygii</taxon>
        <taxon>Neopterygii</taxon>
        <taxon>Teleostei</taxon>
        <taxon>Neoteleostei</taxon>
        <taxon>Acanthomorphata</taxon>
        <taxon>Eupercaria</taxon>
        <taxon>Tetraodontiformes</taxon>
        <taxon>Tetradontoidea</taxon>
        <taxon>Tetraodontidae</taxon>
        <taxon>Takifugu</taxon>
    </lineage>
</organism>
<evidence type="ECO:0000256" key="1">
    <source>
        <dbReference type="SAM" id="MobiDB-lite"/>
    </source>
</evidence>
<protein>
    <recommendedName>
        <fullName evidence="4">Aurora kinase A and ninein-interacting protein</fullName>
    </recommendedName>
</protein>
<comment type="caution">
    <text evidence="2">The sequence shown here is derived from an EMBL/GenBank/DDBJ whole genome shotgun (WGS) entry which is preliminary data.</text>
</comment>
<name>A0A4Z2BKC1_9TELE</name>
<dbReference type="GO" id="GO:0005813">
    <property type="term" value="C:centrosome"/>
    <property type="evidence" value="ECO:0007669"/>
    <property type="project" value="TreeGrafter"/>
</dbReference>
<dbReference type="AlphaFoldDB" id="A0A4Z2BKC1"/>